<sequence>MSSSNKERVSVLRLINYATAVASLSEGIVNRLQYDALLAMAMDMPESASREKLIDFVLKDAERHGKTGTAVGAADASDNASTSQERVESTIGDRQSSGSSPSVTTFARQSAPTSSASPFPGIATGSSFTTAAHKFAYASHTAKVMTTRGRPPKAAAPVKIHQGKIIFLPGDLWSARMASKPGESNITAFLWKQGCVFEPKDQITMESTADEVMAIIIAGFQKKWDLTVNGFQYGRVIGSDHELLPSETKAKDMDGSALGKEYRESCCYIVDDKRTIPHDIRTYFFPDFAPPPPEKLARAINNFSECAYCLLPLPRTYIIDHEMQCDRKLNGYDSIPRKLGPNTTACGGLPLDYSHAFFRSNLAGIHLPEDFLSEDPKEERNTRIKEFEDLKAWCLCKGMGQALTSQWIQCASEEKCPVRWYHDECILAGARFASIDDIPDDWQCMLCIVAKQITAAGKRRKGKAKGTTAKQSTAKTSKRRRRNSSVDSIVAVD</sequence>
<organism evidence="2 3">
    <name type="scientific">Tilletia controversa</name>
    <name type="common">dwarf bunt fungus</name>
    <dbReference type="NCBI Taxonomy" id="13291"/>
    <lineage>
        <taxon>Eukaryota</taxon>
        <taxon>Fungi</taxon>
        <taxon>Dikarya</taxon>
        <taxon>Basidiomycota</taxon>
        <taxon>Ustilaginomycotina</taxon>
        <taxon>Exobasidiomycetes</taxon>
        <taxon>Tilletiales</taxon>
        <taxon>Tilletiaceae</taxon>
        <taxon>Tilletia</taxon>
    </lineage>
</organism>
<reference evidence="2" key="2">
    <citation type="journal article" date="2019" name="IMA Fungus">
        <title>Genome sequencing and comparison of five Tilletia species to identify candidate genes for the detection of regulated species infecting wheat.</title>
        <authorList>
            <person name="Nguyen H.D.T."/>
            <person name="Sultana T."/>
            <person name="Kesanakurti P."/>
            <person name="Hambleton S."/>
        </authorList>
    </citation>
    <scope>NUCLEOTIDE SEQUENCE</scope>
    <source>
        <strain evidence="2">DAOMC 236426</strain>
    </source>
</reference>
<feature type="compositionally biased region" description="Polar residues" evidence="1">
    <location>
        <begin position="92"/>
        <end position="117"/>
    </location>
</feature>
<name>A0A8X7SY36_9BASI</name>
<proteinExistence type="predicted"/>
<comment type="caution">
    <text evidence="2">The sequence shown here is derived from an EMBL/GenBank/DDBJ whole genome shotgun (WGS) entry which is preliminary data.</text>
</comment>
<feature type="compositionally biased region" description="Low complexity" evidence="1">
    <location>
        <begin position="465"/>
        <end position="475"/>
    </location>
</feature>
<accession>A0A8X7SY36</accession>
<dbReference type="Gene3D" id="3.30.40.10">
    <property type="entry name" value="Zinc/RING finger domain, C3HC4 (zinc finger)"/>
    <property type="match status" value="1"/>
</dbReference>
<feature type="region of interest" description="Disordered" evidence="1">
    <location>
        <begin position="459"/>
        <end position="493"/>
    </location>
</feature>
<gene>
    <name evidence="2" type="ORF">A4X06_0g2929</name>
</gene>
<dbReference type="SUPFAM" id="SSF57903">
    <property type="entry name" value="FYVE/PHD zinc finger"/>
    <property type="match status" value="1"/>
</dbReference>
<dbReference type="EMBL" id="LWDE02000247">
    <property type="protein sequence ID" value="KAE8250096.1"/>
    <property type="molecule type" value="Genomic_DNA"/>
</dbReference>
<dbReference type="AlphaFoldDB" id="A0A8X7SY36"/>
<evidence type="ECO:0000256" key="1">
    <source>
        <dbReference type="SAM" id="MobiDB-lite"/>
    </source>
</evidence>
<dbReference type="Proteomes" id="UP000077684">
    <property type="component" value="Unassembled WGS sequence"/>
</dbReference>
<protein>
    <submittedName>
        <fullName evidence="2">Uncharacterized protein</fullName>
    </submittedName>
</protein>
<dbReference type="InterPro" id="IPR011011">
    <property type="entry name" value="Znf_FYVE_PHD"/>
</dbReference>
<evidence type="ECO:0000313" key="2">
    <source>
        <dbReference type="EMBL" id="KAE8250096.1"/>
    </source>
</evidence>
<evidence type="ECO:0000313" key="3">
    <source>
        <dbReference type="Proteomes" id="UP000077684"/>
    </source>
</evidence>
<feature type="region of interest" description="Disordered" evidence="1">
    <location>
        <begin position="68"/>
        <end position="118"/>
    </location>
</feature>
<reference evidence="2" key="1">
    <citation type="submission" date="2016-04" db="EMBL/GenBank/DDBJ databases">
        <authorList>
            <person name="Nguyen H.D."/>
            <person name="Samba Siva P."/>
            <person name="Cullis J."/>
            <person name="Levesque C.A."/>
            <person name="Hambleton S."/>
        </authorList>
    </citation>
    <scope>NUCLEOTIDE SEQUENCE</scope>
    <source>
        <strain evidence="2">DAOMC 236426</strain>
    </source>
</reference>
<dbReference type="InterPro" id="IPR013083">
    <property type="entry name" value="Znf_RING/FYVE/PHD"/>
</dbReference>
<keyword evidence="3" id="KW-1185">Reference proteome</keyword>